<organism evidence="1 2">
    <name type="scientific">Halorubrum distributum</name>
    <dbReference type="NCBI Taxonomy" id="29283"/>
    <lineage>
        <taxon>Archaea</taxon>
        <taxon>Methanobacteriati</taxon>
        <taxon>Methanobacteriota</taxon>
        <taxon>Stenosarchaea group</taxon>
        <taxon>Halobacteria</taxon>
        <taxon>Halobacteriales</taxon>
        <taxon>Haloferacaceae</taxon>
        <taxon>Halorubrum</taxon>
        <taxon>Halorubrum distributum group</taxon>
    </lineage>
</organism>
<accession>A0A6B1IHS2</accession>
<evidence type="ECO:0000313" key="1">
    <source>
        <dbReference type="EMBL" id="MYL18143.1"/>
    </source>
</evidence>
<dbReference type="AlphaFoldDB" id="A0A6B1IHS2"/>
<proteinExistence type="predicted"/>
<reference evidence="1 2" key="1">
    <citation type="submission" date="2019-11" db="EMBL/GenBank/DDBJ databases">
        <title>Genome sequences of 17 halophilic strains isolated from different environments.</title>
        <authorList>
            <person name="Furrow R.E."/>
        </authorList>
    </citation>
    <scope>NUCLEOTIDE SEQUENCE [LARGE SCALE GENOMIC DNA]</scope>
    <source>
        <strain evidence="1 2">22517_05_Cabo</strain>
    </source>
</reference>
<name>A0A6B1IHS2_9EURY</name>
<evidence type="ECO:0000313" key="2">
    <source>
        <dbReference type="Proteomes" id="UP000460194"/>
    </source>
</evidence>
<comment type="caution">
    <text evidence="1">The sequence shown here is derived from an EMBL/GenBank/DDBJ whole genome shotgun (WGS) entry which is preliminary data.</text>
</comment>
<sequence length="162" mass="16373">MTSAGAAVATGTGAFTSVEAERDVAVTVAEDATGYLAIDDKGNENDEYVTDGNGEFGIDLTGSNTTPGGGSGVNTDAVTVIEDLFEIQNQGSQAVDVEVSPLTFVDTNSGNTLIVLVVPETNFPTVNLSPGGTETYSLVVDAYPGGTGMGVDDEITVTGEAP</sequence>
<dbReference type="EMBL" id="WMEO01000048">
    <property type="protein sequence ID" value="MYL18143.1"/>
    <property type="molecule type" value="Genomic_DNA"/>
</dbReference>
<gene>
    <name evidence="1" type="ORF">GLW36_16050</name>
</gene>
<dbReference type="Proteomes" id="UP000460194">
    <property type="component" value="Unassembled WGS sequence"/>
</dbReference>
<protein>
    <recommendedName>
        <fullName evidence="3">DUF1102 domain-containing protein</fullName>
    </recommendedName>
</protein>
<evidence type="ECO:0008006" key="3">
    <source>
        <dbReference type="Google" id="ProtNLM"/>
    </source>
</evidence>